<protein>
    <submittedName>
        <fullName evidence="1">Uncharacterized protein</fullName>
    </submittedName>
</protein>
<gene>
    <name evidence="1" type="ORF">AAQM_1123</name>
</gene>
<organism evidence="1 2">
    <name type="scientific">Arcobacter aquimarinus</name>
    <dbReference type="NCBI Taxonomy" id="1315211"/>
    <lineage>
        <taxon>Bacteria</taxon>
        <taxon>Pseudomonadati</taxon>
        <taxon>Campylobacterota</taxon>
        <taxon>Epsilonproteobacteria</taxon>
        <taxon>Campylobacterales</taxon>
        <taxon>Arcobacteraceae</taxon>
        <taxon>Arcobacter</taxon>
    </lineage>
</organism>
<dbReference type="Proteomes" id="UP000502065">
    <property type="component" value="Chromosome"/>
</dbReference>
<evidence type="ECO:0000313" key="2">
    <source>
        <dbReference type="Proteomes" id="UP000502065"/>
    </source>
</evidence>
<name>A0AAE7B2M5_9BACT</name>
<dbReference type="EMBL" id="CP030944">
    <property type="protein sequence ID" value="QKE25876.1"/>
    <property type="molecule type" value="Genomic_DNA"/>
</dbReference>
<sequence length="206" mass="24395">MNMKKLKDMEEEFLTFYPTGFEDAKFFPTMKKFDPSKLEAFTKENLKKENFSNPNLVVQSFFQIIQKSVLVSLFDKLKFRDMLANLTSYEKDMLSIELYELLHGNQKNGFEGIVEFLSQYNLAKWTIISVVLYYNDRQKEYFIKPTTTKNVIKYFEIKDLVYKPTPSFEFYDAYKKILNEMKKNVSKSVSFDNAAFTGFLRIGMED</sequence>
<dbReference type="AlphaFoldDB" id="A0AAE7B2M5"/>
<proteinExistence type="predicted"/>
<dbReference type="KEGG" id="aaqi:AAQM_1123"/>
<keyword evidence="2" id="KW-1185">Reference proteome</keyword>
<evidence type="ECO:0000313" key="1">
    <source>
        <dbReference type="EMBL" id="QKE25876.1"/>
    </source>
</evidence>
<reference evidence="1 2" key="1">
    <citation type="submission" date="2018-07" db="EMBL/GenBank/DDBJ databases">
        <title>Identification of phenol metabolism pathways in Arcobacter.</title>
        <authorList>
            <person name="Miller W.G."/>
            <person name="Yee E."/>
            <person name="Bono J.L."/>
        </authorList>
    </citation>
    <scope>NUCLEOTIDE SEQUENCE [LARGE SCALE GENOMIC DNA]</scope>
    <source>
        <strain evidence="1 2">W63</strain>
    </source>
</reference>
<accession>A0AAE7B2M5</accession>